<dbReference type="EC" id="2.7.7.77" evidence="8"/>
<dbReference type="GO" id="GO:0006777">
    <property type="term" value="P:Mo-molybdopterin cofactor biosynthetic process"/>
    <property type="evidence" value="ECO:0007669"/>
    <property type="project" value="UniProtKB-KW"/>
</dbReference>
<evidence type="ECO:0000313" key="10">
    <source>
        <dbReference type="EMBL" id="MBS4188113.1"/>
    </source>
</evidence>
<dbReference type="Gene3D" id="3.90.550.10">
    <property type="entry name" value="Spore Coat Polysaccharide Biosynthesis Protein SpsA, Chain A"/>
    <property type="match status" value="1"/>
</dbReference>
<dbReference type="Proteomes" id="UP000677265">
    <property type="component" value="Unassembled WGS sequence"/>
</dbReference>
<evidence type="ECO:0000313" key="11">
    <source>
        <dbReference type="EMBL" id="MCH6268089.1"/>
    </source>
</evidence>
<keyword evidence="4 8" id="KW-0547">Nucleotide-binding</keyword>
<organism evidence="10">
    <name type="scientific">Neobacillus citreus</name>
    <dbReference type="NCBI Taxonomy" id="2833578"/>
    <lineage>
        <taxon>Bacteria</taxon>
        <taxon>Bacillati</taxon>
        <taxon>Bacillota</taxon>
        <taxon>Bacilli</taxon>
        <taxon>Bacillales</taxon>
        <taxon>Bacillaceae</taxon>
        <taxon>Neobacillus</taxon>
    </lineage>
</organism>
<dbReference type="InterPro" id="IPR025877">
    <property type="entry name" value="MobA-like_NTP_Trfase"/>
</dbReference>
<proteinExistence type="inferred from homology"/>
<keyword evidence="7 8" id="KW-0501">Molybdenum cofactor biosynthesis</keyword>
<dbReference type="GO" id="GO:0005737">
    <property type="term" value="C:cytoplasm"/>
    <property type="evidence" value="ECO:0007669"/>
    <property type="project" value="UniProtKB-SubCell"/>
</dbReference>
<feature type="binding site" evidence="8">
    <location>
        <begin position="8"/>
        <end position="10"/>
    </location>
    <ligand>
        <name>GTP</name>
        <dbReference type="ChEBI" id="CHEBI:37565"/>
    </ligand>
</feature>
<comment type="caution">
    <text evidence="10">The sequence shown here is derived from an EMBL/GenBank/DDBJ whole genome shotgun (WGS) entry which is preliminary data.</text>
</comment>
<comment type="function">
    <text evidence="8">Transfers a GMP moiety from GTP to Mo-molybdopterin (Mo-MPT) cofactor (Moco or molybdenum cofactor) to form Mo-molybdopterin guanine dinucleotide (Mo-MGD) cofactor.</text>
</comment>
<dbReference type="AlphaFoldDB" id="A0A942TAF5"/>
<dbReference type="RefSeq" id="WP_213147927.1">
    <property type="nucleotide sequence ID" value="NZ_JAGYPE020000048.1"/>
</dbReference>
<evidence type="ECO:0000256" key="8">
    <source>
        <dbReference type="HAMAP-Rule" id="MF_00316"/>
    </source>
</evidence>
<dbReference type="Pfam" id="PF12804">
    <property type="entry name" value="NTP_transf_3"/>
    <property type="match status" value="1"/>
</dbReference>
<dbReference type="SUPFAM" id="SSF53448">
    <property type="entry name" value="Nucleotide-diphospho-sugar transferases"/>
    <property type="match status" value="1"/>
</dbReference>
<evidence type="ECO:0000313" key="12">
    <source>
        <dbReference type="Proteomes" id="UP000677265"/>
    </source>
</evidence>
<sequence length="199" mass="22078">MNASAIILSGGKSSRMGTNKALLKINEKTNIERIRDTLKQRFNGIILVTNHFDDYEFLELEMVADDYPGMGPLAGLHAGLKASKGDVNFIVACDMPFVSGELAETMAKLCGDYDAVIPVINGNQHPLFAVFKKSVAAVAESCIAAGNLRMKQLLDRLNVLYVTEKELAGFSQTELERVFFNMNRPEEYEDAKKWAESEH</sequence>
<comment type="catalytic activity">
    <reaction evidence="8">
        <text>Mo-molybdopterin + GTP + H(+) = Mo-molybdopterin guanine dinucleotide + diphosphate</text>
        <dbReference type="Rhea" id="RHEA:34243"/>
        <dbReference type="ChEBI" id="CHEBI:15378"/>
        <dbReference type="ChEBI" id="CHEBI:33019"/>
        <dbReference type="ChEBI" id="CHEBI:37565"/>
        <dbReference type="ChEBI" id="CHEBI:71302"/>
        <dbReference type="ChEBI" id="CHEBI:71310"/>
        <dbReference type="EC" id="2.7.7.77"/>
    </reaction>
</comment>
<comment type="caution">
    <text evidence="8">Lacks conserved residue(s) required for the propagation of feature annotation.</text>
</comment>
<comment type="domain">
    <text evidence="8">The N-terminal domain determines nucleotide recognition and specific binding, while the C-terminal domain determines the specific binding to the target protein.</text>
</comment>
<evidence type="ECO:0000256" key="2">
    <source>
        <dbReference type="ARBA" id="ARBA00022679"/>
    </source>
</evidence>
<dbReference type="PANTHER" id="PTHR19136">
    <property type="entry name" value="MOLYBDENUM COFACTOR GUANYLYLTRANSFERASE"/>
    <property type="match status" value="1"/>
</dbReference>
<keyword evidence="2 8" id="KW-0808">Transferase</keyword>
<keyword evidence="5 8" id="KW-0460">Magnesium</keyword>
<comment type="similarity">
    <text evidence="8">Belongs to the MobA family.</text>
</comment>
<protein>
    <recommendedName>
        <fullName evidence="8">Probable molybdenum cofactor guanylyltransferase</fullName>
        <shortName evidence="8">MoCo guanylyltransferase</shortName>
        <ecNumber evidence="8">2.7.7.77</ecNumber>
    </recommendedName>
    <alternativeName>
        <fullName evidence="8">GTP:molybdopterin guanylyltransferase</fullName>
    </alternativeName>
    <alternativeName>
        <fullName evidence="8">Mo-MPT guanylyltransferase</fullName>
    </alternativeName>
    <alternativeName>
        <fullName evidence="8">Molybdopterin guanylyltransferase</fullName>
    </alternativeName>
    <alternativeName>
        <fullName evidence="8">Molybdopterin-guanine dinucleotide synthase</fullName>
        <shortName evidence="8">MGD synthase</shortName>
    </alternativeName>
</protein>
<evidence type="ECO:0000256" key="7">
    <source>
        <dbReference type="ARBA" id="ARBA00023150"/>
    </source>
</evidence>
<evidence type="ECO:0000256" key="5">
    <source>
        <dbReference type="ARBA" id="ARBA00022842"/>
    </source>
</evidence>
<comment type="subcellular location">
    <subcellularLocation>
        <location evidence="8">Cytoplasm</location>
    </subcellularLocation>
</comment>
<keyword evidence="12" id="KW-1185">Reference proteome</keyword>
<reference evidence="10" key="1">
    <citation type="submission" date="2021-05" db="EMBL/GenBank/DDBJ databases">
        <title>Novel Bacillus species.</title>
        <authorList>
            <person name="Liu G."/>
        </authorList>
    </citation>
    <scope>NUCLEOTIDE SEQUENCE</scope>
    <source>
        <strain evidence="10 12">FJAT-50051</strain>
    </source>
</reference>
<keyword evidence="3 8" id="KW-0479">Metal-binding</keyword>
<accession>A0A942TAF5</accession>
<dbReference type="GO" id="GO:0046872">
    <property type="term" value="F:metal ion binding"/>
    <property type="evidence" value="ECO:0007669"/>
    <property type="project" value="UniProtKB-KW"/>
</dbReference>
<feature type="domain" description="MobA-like NTP transferase" evidence="9">
    <location>
        <begin position="5"/>
        <end position="156"/>
    </location>
</feature>
<feature type="binding site" evidence="8">
    <location>
        <position position="94"/>
    </location>
    <ligand>
        <name>GTP</name>
        <dbReference type="ChEBI" id="CHEBI:37565"/>
    </ligand>
</feature>
<evidence type="ECO:0000256" key="1">
    <source>
        <dbReference type="ARBA" id="ARBA00022490"/>
    </source>
</evidence>
<dbReference type="InterPro" id="IPR029044">
    <property type="entry name" value="Nucleotide-diphossugar_trans"/>
</dbReference>
<dbReference type="PANTHER" id="PTHR19136:SF81">
    <property type="entry name" value="MOLYBDENUM COFACTOR GUANYLYLTRANSFERASE"/>
    <property type="match status" value="1"/>
</dbReference>
<dbReference type="GO" id="GO:0005525">
    <property type="term" value="F:GTP binding"/>
    <property type="evidence" value="ECO:0007669"/>
    <property type="project" value="UniProtKB-UniRule"/>
</dbReference>
<comment type="cofactor">
    <cofactor evidence="8">
        <name>Mg(2+)</name>
        <dbReference type="ChEBI" id="CHEBI:18420"/>
    </cofactor>
</comment>
<keyword evidence="1 8" id="KW-0963">Cytoplasm</keyword>
<dbReference type="InterPro" id="IPR013482">
    <property type="entry name" value="Molybde_CF_guanTrfase"/>
</dbReference>
<dbReference type="EMBL" id="JAGYPE010000010">
    <property type="protein sequence ID" value="MBS4188113.1"/>
    <property type="molecule type" value="Genomic_DNA"/>
</dbReference>
<gene>
    <name evidence="8" type="primary">mobA</name>
    <name evidence="11" type="ORF">KHB02_021405</name>
    <name evidence="10" type="ORF">KHB02_42815</name>
</gene>
<dbReference type="HAMAP" id="MF_00316">
    <property type="entry name" value="MobA"/>
    <property type="match status" value="1"/>
</dbReference>
<evidence type="ECO:0000256" key="3">
    <source>
        <dbReference type="ARBA" id="ARBA00022723"/>
    </source>
</evidence>
<keyword evidence="10" id="KW-0548">Nucleotidyltransferase</keyword>
<feature type="binding site" evidence="8">
    <location>
        <position position="20"/>
    </location>
    <ligand>
        <name>GTP</name>
        <dbReference type="ChEBI" id="CHEBI:37565"/>
    </ligand>
</feature>
<evidence type="ECO:0000259" key="9">
    <source>
        <dbReference type="Pfam" id="PF12804"/>
    </source>
</evidence>
<keyword evidence="6 8" id="KW-0342">GTP-binding</keyword>
<feature type="binding site" evidence="8">
    <location>
        <position position="65"/>
    </location>
    <ligand>
        <name>GTP</name>
        <dbReference type="ChEBI" id="CHEBI:37565"/>
    </ligand>
</feature>
<dbReference type="GO" id="GO:0061603">
    <property type="term" value="F:molybdenum cofactor guanylyltransferase activity"/>
    <property type="evidence" value="ECO:0007669"/>
    <property type="project" value="UniProtKB-EC"/>
</dbReference>
<name>A0A942TAF5_9BACI</name>
<feature type="binding site" evidence="8">
    <location>
        <position position="94"/>
    </location>
    <ligand>
        <name>Mg(2+)</name>
        <dbReference type="ChEBI" id="CHEBI:18420"/>
    </ligand>
</feature>
<dbReference type="CDD" id="cd02503">
    <property type="entry name" value="MobA"/>
    <property type="match status" value="1"/>
</dbReference>
<evidence type="ECO:0000256" key="4">
    <source>
        <dbReference type="ARBA" id="ARBA00022741"/>
    </source>
</evidence>
<evidence type="ECO:0000256" key="6">
    <source>
        <dbReference type="ARBA" id="ARBA00023134"/>
    </source>
</evidence>
<dbReference type="EMBL" id="JAGYPE020000048">
    <property type="protein sequence ID" value="MCH6268089.1"/>
    <property type="molecule type" value="Genomic_DNA"/>
</dbReference>